<keyword evidence="3" id="KW-0268">Exocytosis</keyword>
<dbReference type="GO" id="GO:0015031">
    <property type="term" value="P:protein transport"/>
    <property type="evidence" value="ECO:0007669"/>
    <property type="project" value="UniProtKB-KW"/>
</dbReference>
<name>A0A6V7Q7H7_ANACO</name>
<feature type="domain" description="Exocyst complex subunit Exo70 C-terminal" evidence="5">
    <location>
        <begin position="308"/>
        <end position="431"/>
    </location>
</feature>
<dbReference type="InterPro" id="IPR004140">
    <property type="entry name" value="Exo70"/>
</dbReference>
<protein>
    <recommendedName>
        <fullName evidence="3">Exocyst subunit Exo70 family protein</fullName>
    </recommendedName>
</protein>
<feature type="compositionally biased region" description="Acidic residues" evidence="4">
    <location>
        <begin position="94"/>
        <end position="105"/>
    </location>
</feature>
<keyword evidence="2 3" id="KW-0813">Transport</keyword>
<feature type="compositionally biased region" description="Gly residues" evidence="4">
    <location>
        <begin position="220"/>
        <end position="230"/>
    </location>
</feature>
<proteinExistence type="inferred from homology"/>
<evidence type="ECO:0000256" key="2">
    <source>
        <dbReference type="ARBA" id="ARBA00022448"/>
    </source>
</evidence>
<evidence type="ECO:0000259" key="5">
    <source>
        <dbReference type="Pfam" id="PF03081"/>
    </source>
</evidence>
<organism evidence="6">
    <name type="scientific">Ananas comosus var. bracteatus</name>
    <name type="common">red pineapple</name>
    <dbReference type="NCBI Taxonomy" id="296719"/>
    <lineage>
        <taxon>Eukaryota</taxon>
        <taxon>Viridiplantae</taxon>
        <taxon>Streptophyta</taxon>
        <taxon>Embryophyta</taxon>
        <taxon>Tracheophyta</taxon>
        <taxon>Spermatophyta</taxon>
        <taxon>Magnoliopsida</taxon>
        <taxon>Liliopsida</taxon>
        <taxon>Poales</taxon>
        <taxon>Bromeliaceae</taxon>
        <taxon>Bromelioideae</taxon>
        <taxon>Ananas</taxon>
    </lineage>
</organism>
<feature type="compositionally biased region" description="Low complexity" evidence="4">
    <location>
        <begin position="50"/>
        <end position="74"/>
    </location>
</feature>
<keyword evidence="3" id="KW-0653">Protein transport</keyword>
<dbReference type="SUPFAM" id="SSF74788">
    <property type="entry name" value="Cullin repeat-like"/>
    <property type="match status" value="1"/>
</dbReference>
<dbReference type="AlphaFoldDB" id="A0A6V7Q7H7"/>
<feature type="compositionally biased region" description="Acidic residues" evidence="4">
    <location>
        <begin position="75"/>
        <end position="86"/>
    </location>
</feature>
<feature type="region of interest" description="Disordered" evidence="4">
    <location>
        <begin position="179"/>
        <end position="230"/>
    </location>
</feature>
<feature type="compositionally biased region" description="Basic and acidic residues" evidence="4">
    <location>
        <begin position="206"/>
        <end position="219"/>
    </location>
</feature>
<dbReference type="GO" id="GO:0005546">
    <property type="term" value="F:phosphatidylinositol-4,5-bisphosphate binding"/>
    <property type="evidence" value="ECO:0007669"/>
    <property type="project" value="InterPro"/>
</dbReference>
<dbReference type="InterPro" id="IPR016159">
    <property type="entry name" value="Cullin_repeat-like_dom_sf"/>
</dbReference>
<dbReference type="PANTHER" id="PTHR12542">
    <property type="entry name" value="EXOCYST COMPLEX PROTEIN EXO70"/>
    <property type="match status" value="1"/>
</dbReference>
<comment type="function">
    <text evidence="3">Component of the exocyst complex.</text>
</comment>
<dbReference type="EMBL" id="LR862133">
    <property type="protein sequence ID" value="CAD1839063.1"/>
    <property type="molecule type" value="Genomic_DNA"/>
</dbReference>
<feature type="compositionally biased region" description="Low complexity" evidence="4">
    <location>
        <begin position="179"/>
        <end position="188"/>
    </location>
</feature>
<comment type="similarity">
    <text evidence="1 3">Belongs to the EXO70 family.</text>
</comment>
<evidence type="ECO:0000256" key="1">
    <source>
        <dbReference type="ARBA" id="ARBA00006756"/>
    </source>
</evidence>
<reference evidence="6" key="1">
    <citation type="submission" date="2020-07" db="EMBL/GenBank/DDBJ databases">
        <authorList>
            <person name="Lin J."/>
        </authorList>
    </citation>
    <scope>NUCLEOTIDE SEQUENCE</scope>
</reference>
<dbReference type="GO" id="GO:0000145">
    <property type="term" value="C:exocyst"/>
    <property type="evidence" value="ECO:0007669"/>
    <property type="project" value="InterPro"/>
</dbReference>
<dbReference type="InterPro" id="IPR046364">
    <property type="entry name" value="Exo70_C"/>
</dbReference>
<feature type="region of interest" description="Disordered" evidence="4">
    <location>
        <begin position="50"/>
        <end position="124"/>
    </location>
</feature>
<dbReference type="PANTHER" id="PTHR12542:SF142">
    <property type="entry name" value="EXOCYST SUBUNIT EXO70 FAMILY PROTEIN"/>
    <property type="match status" value="1"/>
</dbReference>
<dbReference type="Gene3D" id="1.20.1280.170">
    <property type="entry name" value="Exocyst complex component Exo70"/>
    <property type="match status" value="1"/>
</dbReference>
<evidence type="ECO:0000256" key="3">
    <source>
        <dbReference type="RuleBase" id="RU365026"/>
    </source>
</evidence>
<accession>A0A6V7Q7H7</accession>
<evidence type="ECO:0000256" key="4">
    <source>
        <dbReference type="SAM" id="MobiDB-lite"/>
    </source>
</evidence>
<dbReference type="Pfam" id="PF03081">
    <property type="entry name" value="Exo70_C"/>
    <property type="match status" value="1"/>
</dbReference>
<sequence length="448" mass="47727">MAAATPRVDGQEKVIAAAQHIVKSLATSKNAAEDMIRILSGFDNRLSSISDLFPPSSSSSSSNGALGPSSSDAVVAEEDEEEEASVEVERDAHGDDDDDEEEEIAGEEHEAMLEEAESVVLQWEDPSDSDYYVWDSSSSSSSASASASAAAEYLSAIATTRLEDEFRRLLLRGALPIASSSSDEPASSFRRLSLSHDDTPTSSPRSDPHPHGANLEDSRGGGGGGGGGRGSLSADHFSSDLLRADAVADLADIAGRMIRAGYGQELSQIYVAVRRDAIAETLAALGVDKMSIEEVQRIEWGTLDAKMKKWIHALKIAVRVLLSGERQLCDQIFVSASDELKEDCFMEAAKGCVLQLLNFGDAIAIIPRSSEKLFRILGMYEALSDVAPDLDALFSGDAREFISEEVQGILARLADAVKGTINEFGNAVQGNLRGNPCRGARSILPLGM</sequence>
<gene>
    <name evidence="6" type="ORF">CB5_LOCUS22274</name>
</gene>
<dbReference type="GO" id="GO:0006887">
    <property type="term" value="P:exocytosis"/>
    <property type="evidence" value="ECO:0007669"/>
    <property type="project" value="UniProtKB-KW"/>
</dbReference>
<evidence type="ECO:0000313" key="6">
    <source>
        <dbReference type="EMBL" id="CAD1839063.1"/>
    </source>
</evidence>